<comment type="cofactor">
    <cofactor evidence="1">
        <name>Mg(2+)</name>
        <dbReference type="ChEBI" id="CHEBI:18420"/>
    </cofactor>
</comment>
<name>A0AAD0SG56_9GAMM</name>
<dbReference type="Gene3D" id="3.30.70.270">
    <property type="match status" value="1"/>
</dbReference>
<dbReference type="PROSITE" id="PS50887">
    <property type="entry name" value="GGDEF"/>
    <property type="match status" value="1"/>
</dbReference>
<dbReference type="AlphaFoldDB" id="A0AAD0SG56"/>
<feature type="domain" description="GGDEF" evidence="6">
    <location>
        <begin position="106"/>
        <end position="237"/>
    </location>
</feature>
<evidence type="ECO:0000313" key="8">
    <source>
        <dbReference type="Proteomes" id="UP000263881"/>
    </source>
</evidence>
<dbReference type="PANTHER" id="PTHR45138">
    <property type="entry name" value="REGULATORY COMPONENTS OF SENSORY TRANSDUCTION SYSTEM"/>
    <property type="match status" value="1"/>
</dbReference>
<dbReference type="InterPro" id="IPR043128">
    <property type="entry name" value="Rev_trsase/Diguanyl_cyclase"/>
</dbReference>
<evidence type="ECO:0000256" key="1">
    <source>
        <dbReference type="ARBA" id="ARBA00001946"/>
    </source>
</evidence>
<accession>A0AAD0SG56</accession>
<feature type="coiled-coil region" evidence="5">
    <location>
        <begin position="49"/>
        <end position="76"/>
    </location>
</feature>
<dbReference type="CDD" id="cd01949">
    <property type="entry name" value="GGDEF"/>
    <property type="match status" value="1"/>
</dbReference>
<evidence type="ECO:0000259" key="6">
    <source>
        <dbReference type="PROSITE" id="PS50887"/>
    </source>
</evidence>
<dbReference type="NCBIfam" id="TIGR00254">
    <property type="entry name" value="GGDEF"/>
    <property type="match status" value="1"/>
</dbReference>
<dbReference type="KEGG" id="lbq:CKQ53_09450"/>
<reference evidence="7 8" key="1">
    <citation type="submission" date="2017-08" db="EMBL/GenBank/DDBJ databases">
        <title>Comparative genomics of bacteria isolated from necrotic lesions of AOD affected trees.</title>
        <authorList>
            <person name="Doonan J."/>
            <person name="Denman S."/>
            <person name="McDonald J.E."/>
        </authorList>
    </citation>
    <scope>NUCLEOTIDE SEQUENCE [LARGE SCALE GENOMIC DNA]</scope>
    <source>
        <strain evidence="7 8">477</strain>
    </source>
</reference>
<dbReference type="SMART" id="SM00267">
    <property type="entry name" value="GGDEF"/>
    <property type="match status" value="1"/>
</dbReference>
<evidence type="ECO:0000256" key="3">
    <source>
        <dbReference type="ARBA" id="ARBA00012528"/>
    </source>
</evidence>
<sequence>MSHYELFTPEYDILLSARTIADQQALPPEVYRESLQILTEHYQRLVRETHRLISRSDRAERELTQLNNQLHSLAVELEYRATHDPLTDVFNRSAIIDLIEHTLEQAPAGLIVLDIDHFKRVNDTYGHPAGDAVICALIARIRHVLRGQGSIGRVGGEEFTILLEDYSLAQTLDIARQIHLSLNQRPLEPLPTDVVTASFGISWAPPLTHFDTLYGSADTALYHAKHQGKNRVEHLPLGVTSS</sequence>
<dbReference type="GO" id="GO:0043709">
    <property type="term" value="P:cell adhesion involved in single-species biofilm formation"/>
    <property type="evidence" value="ECO:0007669"/>
    <property type="project" value="TreeGrafter"/>
</dbReference>
<evidence type="ECO:0000256" key="5">
    <source>
        <dbReference type="SAM" id="Coils"/>
    </source>
</evidence>
<comment type="catalytic activity">
    <reaction evidence="4">
        <text>2 GTP = 3',3'-c-di-GMP + 2 diphosphate</text>
        <dbReference type="Rhea" id="RHEA:24898"/>
        <dbReference type="ChEBI" id="CHEBI:33019"/>
        <dbReference type="ChEBI" id="CHEBI:37565"/>
        <dbReference type="ChEBI" id="CHEBI:58805"/>
        <dbReference type="EC" id="2.7.7.65"/>
    </reaction>
</comment>
<proteinExistence type="predicted"/>
<dbReference type="FunFam" id="3.30.70.270:FF:000001">
    <property type="entry name" value="Diguanylate cyclase domain protein"/>
    <property type="match status" value="1"/>
</dbReference>
<protein>
    <recommendedName>
        <fullName evidence="3">diguanylate cyclase</fullName>
        <ecNumber evidence="3">2.7.7.65</ecNumber>
    </recommendedName>
</protein>
<dbReference type="SUPFAM" id="SSF55073">
    <property type="entry name" value="Nucleotide cyclase"/>
    <property type="match status" value="1"/>
</dbReference>
<dbReference type="GO" id="GO:0005886">
    <property type="term" value="C:plasma membrane"/>
    <property type="evidence" value="ECO:0007669"/>
    <property type="project" value="TreeGrafter"/>
</dbReference>
<dbReference type="EC" id="2.7.7.65" evidence="3"/>
<dbReference type="EMBL" id="CP023009">
    <property type="protein sequence ID" value="AXW87182.1"/>
    <property type="molecule type" value="Genomic_DNA"/>
</dbReference>
<evidence type="ECO:0000313" key="7">
    <source>
        <dbReference type="EMBL" id="AXW87182.1"/>
    </source>
</evidence>
<comment type="pathway">
    <text evidence="2">Purine metabolism; 3',5'-cyclic di-GMP biosynthesis.</text>
</comment>
<dbReference type="Pfam" id="PF00990">
    <property type="entry name" value="GGDEF"/>
    <property type="match status" value="1"/>
</dbReference>
<dbReference type="InterPro" id="IPR029787">
    <property type="entry name" value="Nucleotide_cyclase"/>
</dbReference>
<evidence type="ECO:0000256" key="2">
    <source>
        <dbReference type="ARBA" id="ARBA00004665"/>
    </source>
</evidence>
<dbReference type="GO" id="GO:0052621">
    <property type="term" value="F:diguanylate cyclase activity"/>
    <property type="evidence" value="ECO:0007669"/>
    <property type="project" value="UniProtKB-EC"/>
</dbReference>
<dbReference type="RefSeq" id="WP_094118547.1">
    <property type="nucleotide sequence ID" value="NZ_CP023009.1"/>
</dbReference>
<dbReference type="InterPro" id="IPR000160">
    <property type="entry name" value="GGDEF_dom"/>
</dbReference>
<dbReference type="PANTHER" id="PTHR45138:SF9">
    <property type="entry name" value="DIGUANYLATE CYCLASE DGCM-RELATED"/>
    <property type="match status" value="1"/>
</dbReference>
<dbReference type="InterPro" id="IPR050469">
    <property type="entry name" value="Diguanylate_Cyclase"/>
</dbReference>
<dbReference type="GO" id="GO:1902201">
    <property type="term" value="P:negative regulation of bacterial-type flagellum-dependent cell motility"/>
    <property type="evidence" value="ECO:0007669"/>
    <property type="project" value="TreeGrafter"/>
</dbReference>
<gene>
    <name evidence="7" type="ORF">CKQ53_09450</name>
</gene>
<organism evidence="7 8">
    <name type="scientific">Lonsdalea britannica</name>
    <dbReference type="NCBI Taxonomy" id="1082704"/>
    <lineage>
        <taxon>Bacteria</taxon>
        <taxon>Pseudomonadati</taxon>
        <taxon>Pseudomonadota</taxon>
        <taxon>Gammaproteobacteria</taxon>
        <taxon>Enterobacterales</taxon>
        <taxon>Pectobacteriaceae</taxon>
        <taxon>Lonsdalea</taxon>
    </lineage>
</organism>
<dbReference type="Proteomes" id="UP000263881">
    <property type="component" value="Chromosome"/>
</dbReference>
<evidence type="ECO:0000256" key="4">
    <source>
        <dbReference type="ARBA" id="ARBA00034247"/>
    </source>
</evidence>
<keyword evidence="5" id="KW-0175">Coiled coil</keyword>
<keyword evidence="8" id="KW-1185">Reference proteome</keyword>